<evidence type="ECO:0000313" key="1">
    <source>
        <dbReference type="EMBL" id="PKK57028.1"/>
    </source>
</evidence>
<comment type="caution">
    <text evidence="1">The sequence shown here is derived from an EMBL/GenBank/DDBJ whole genome shotgun (WGS) entry which is preliminary data.</text>
</comment>
<organism evidence="1 3">
    <name type="scientific">Rhizophagus irregularis</name>
    <dbReference type="NCBI Taxonomy" id="588596"/>
    <lineage>
        <taxon>Eukaryota</taxon>
        <taxon>Fungi</taxon>
        <taxon>Fungi incertae sedis</taxon>
        <taxon>Mucoromycota</taxon>
        <taxon>Glomeromycotina</taxon>
        <taxon>Glomeromycetes</taxon>
        <taxon>Glomerales</taxon>
        <taxon>Glomeraceae</taxon>
        <taxon>Rhizophagus</taxon>
    </lineage>
</organism>
<evidence type="ECO:0000313" key="3">
    <source>
        <dbReference type="Proteomes" id="UP000233469"/>
    </source>
</evidence>
<feature type="non-terminal residue" evidence="1">
    <location>
        <position position="295"/>
    </location>
</feature>
<dbReference type="Proteomes" id="UP000233469">
    <property type="component" value="Unassembled WGS sequence"/>
</dbReference>
<accession>A0A2N1M5Y9</accession>
<protein>
    <submittedName>
        <fullName evidence="1">Uncharacterized protein</fullName>
    </submittedName>
</protein>
<evidence type="ECO:0000313" key="2">
    <source>
        <dbReference type="EMBL" id="PKK57038.1"/>
    </source>
</evidence>
<dbReference type="AlphaFoldDB" id="A0A2N1M5Y9"/>
<proteinExistence type="predicted"/>
<name>A0A2N1M5Y9_9GLOM</name>
<dbReference type="EMBL" id="LLXL01004826">
    <property type="protein sequence ID" value="PKK57028.1"/>
    <property type="molecule type" value="Genomic_DNA"/>
</dbReference>
<dbReference type="VEuPathDB" id="FungiDB:FUN_011524"/>
<dbReference type="EMBL" id="LLXL01004816">
    <property type="protein sequence ID" value="PKK57038.1"/>
    <property type="molecule type" value="Genomic_DNA"/>
</dbReference>
<reference evidence="1 3" key="1">
    <citation type="submission" date="2016-04" db="EMBL/GenBank/DDBJ databases">
        <title>Genome analyses suggest a sexual origin of heterokaryosis in a supposedly ancient asexual fungus.</title>
        <authorList>
            <person name="Ropars J."/>
            <person name="Sedzielewska K."/>
            <person name="Noel J."/>
            <person name="Charron P."/>
            <person name="Farinelli L."/>
            <person name="Marton T."/>
            <person name="Kruger M."/>
            <person name="Pelin A."/>
            <person name="Brachmann A."/>
            <person name="Corradi N."/>
        </authorList>
    </citation>
    <scope>NUCLEOTIDE SEQUENCE [LARGE SCALE GENOMIC DNA]</scope>
    <source>
        <strain evidence="1 3">C2</strain>
    </source>
</reference>
<gene>
    <name evidence="2" type="ORF">RhiirC2_721483</name>
    <name evidence="1" type="ORF">RhiirC2_721493</name>
</gene>
<reference evidence="1 3" key="2">
    <citation type="submission" date="2017-10" db="EMBL/GenBank/DDBJ databases">
        <title>Extensive intraspecific genome diversity in a model arbuscular mycorrhizal fungus.</title>
        <authorList>
            <person name="Chen E.C.H."/>
            <person name="Morin E."/>
            <person name="Baudet D."/>
            <person name="Noel J."/>
            <person name="Ndikumana S."/>
            <person name="Charron P."/>
            <person name="St-Onge C."/>
            <person name="Giorgi J."/>
            <person name="Grigoriev I.V."/>
            <person name="Roux C."/>
            <person name="Martin F.M."/>
            <person name="Corradi N."/>
        </authorList>
    </citation>
    <scope>NUCLEOTIDE SEQUENCE [LARGE SCALE GENOMIC DNA]</scope>
    <source>
        <strain evidence="1 3">C2</strain>
    </source>
</reference>
<sequence>MQSIIKIFRSMDKCIYSNNNKHIEQQIKNEIRTIIKNLSSKKGITDKMMIYLFNSLIIPIIEYRTQLHIIEDAKLDKLMAPFRMFIKNKLKFAKTTPNAILETNFIYNLNNFVANQKQAKITNFVLQMNAEDNNIIFLDQITTLDKKHILSIEKLETRSYVKLNRKKKLQKNTKFYQKIIEEMTISRATYSIKSEKLEQIVELDDDIYSTKGTVLFTAETMPNKGATVISKISRGRYQNRIVFGKIVEVDFDNKIAFLNHFENTSTEKEKSLVLKKCEGCEIGIQNASIFKDKAR</sequence>